<keyword evidence="1" id="KW-1133">Transmembrane helix</keyword>
<name>A0A8D8T9C2_9HEMI</name>
<dbReference type="AlphaFoldDB" id="A0A8D8T9C2"/>
<proteinExistence type="predicted"/>
<sequence>MSQMKRILQCQMATLVSRITFNKVLLLFTNYFFLPLFPSLLPPIFLVTPFHFKTIFLIFLPVFISFLGKSKKICPSFLSCVYPRVSLHFFFVFCPQARFSFPQFSATYRVFHTTRHLSFSLERFN</sequence>
<feature type="transmembrane region" description="Helical" evidence="1">
    <location>
        <begin position="50"/>
        <end position="68"/>
    </location>
</feature>
<keyword evidence="1" id="KW-0472">Membrane</keyword>
<evidence type="ECO:0000313" key="2">
    <source>
        <dbReference type="EMBL" id="CAG6684250.1"/>
    </source>
</evidence>
<keyword evidence="1" id="KW-0812">Transmembrane</keyword>
<organism evidence="2">
    <name type="scientific">Cacopsylla melanoneura</name>
    <dbReference type="NCBI Taxonomy" id="428564"/>
    <lineage>
        <taxon>Eukaryota</taxon>
        <taxon>Metazoa</taxon>
        <taxon>Ecdysozoa</taxon>
        <taxon>Arthropoda</taxon>
        <taxon>Hexapoda</taxon>
        <taxon>Insecta</taxon>
        <taxon>Pterygota</taxon>
        <taxon>Neoptera</taxon>
        <taxon>Paraneoptera</taxon>
        <taxon>Hemiptera</taxon>
        <taxon>Sternorrhyncha</taxon>
        <taxon>Psylloidea</taxon>
        <taxon>Psyllidae</taxon>
        <taxon>Psyllinae</taxon>
        <taxon>Cacopsylla</taxon>
    </lineage>
</organism>
<evidence type="ECO:0000256" key="1">
    <source>
        <dbReference type="SAM" id="Phobius"/>
    </source>
</evidence>
<protein>
    <submittedName>
        <fullName evidence="2">Uncharacterized protein</fullName>
    </submittedName>
</protein>
<feature type="transmembrane region" description="Helical" evidence="1">
    <location>
        <begin position="21"/>
        <end position="38"/>
    </location>
</feature>
<accession>A0A8D8T9C2</accession>
<dbReference type="EMBL" id="HBUF01266392">
    <property type="protein sequence ID" value="CAG6684250.1"/>
    <property type="molecule type" value="Transcribed_RNA"/>
</dbReference>
<reference evidence="2" key="1">
    <citation type="submission" date="2021-05" db="EMBL/GenBank/DDBJ databases">
        <authorList>
            <person name="Alioto T."/>
            <person name="Alioto T."/>
            <person name="Gomez Garrido J."/>
        </authorList>
    </citation>
    <scope>NUCLEOTIDE SEQUENCE</scope>
</reference>